<evidence type="ECO:0000256" key="1">
    <source>
        <dbReference type="SAM" id="SignalP"/>
    </source>
</evidence>
<dbReference type="OrthoDB" id="1779554at2"/>
<accession>A0A3A6PHA5</accession>
<comment type="caution">
    <text evidence="2">The sequence shown here is derived from an EMBL/GenBank/DDBJ whole genome shotgun (WGS) entry which is preliminary data.</text>
</comment>
<dbReference type="EMBL" id="QXQB01000001">
    <property type="protein sequence ID" value="RJX41202.1"/>
    <property type="molecule type" value="Genomic_DNA"/>
</dbReference>
<keyword evidence="3" id="KW-1185">Reference proteome</keyword>
<proteinExistence type="predicted"/>
<dbReference type="RefSeq" id="WP_120107469.1">
    <property type="nucleotide sequence ID" value="NZ_QXQB01000001.1"/>
</dbReference>
<sequence length="371" mass="42452">MHIRYGWILAAAVLLLVLNACAAGQRNTVSPPIDVIIDQSDEWKKEAQALHNFIVNQLSGDYGVYTNWKDTGQSELAATGHEVLSESAGLLLRYYARTGQKDAFDRTWEQAKATFNLDSGFSYRYSPIHQKRYTLNAAVDDLRLIRALYEAEAAFGTGDYRKEAHSYGSRFYSYNVHNGQMYDFYDEAYRTRNEFVTLCYIDLKSLQLMELPEEQKSQLVSEMTDTIQHGYISDAFPFYETRYEYKSDSYKSEQINTVESLLTILHLAETSRQKETSIQFIKERVAEGKLYGQYTRDGKPASDVRSTAIYAITAMIGAEIGDPELYDESLQRMNEFMVQDAGHPFYEAYGDTVTEAAYSFDNLMALLAYTY</sequence>
<dbReference type="SUPFAM" id="SSF48208">
    <property type="entry name" value="Six-hairpin glycosidases"/>
    <property type="match status" value="1"/>
</dbReference>
<reference evidence="2 3" key="1">
    <citation type="submission" date="2018-09" db="EMBL/GenBank/DDBJ databases">
        <title>Paenibacillus aracenensis nov. sp. isolated from a cave in southern Spain.</title>
        <authorList>
            <person name="Jurado V."/>
            <person name="Gutierrez-Patricio S."/>
            <person name="Gonzalez-Pimentel J.L."/>
            <person name="Miller A.Z."/>
            <person name="Laiz L."/>
            <person name="Saiz-Jimenez C."/>
        </authorList>
    </citation>
    <scope>NUCLEOTIDE SEQUENCE [LARGE SCALE GENOMIC DNA]</scope>
    <source>
        <strain evidence="2 3">JCM 19203</strain>
    </source>
</reference>
<dbReference type="GO" id="GO:0005975">
    <property type="term" value="P:carbohydrate metabolic process"/>
    <property type="evidence" value="ECO:0007669"/>
    <property type="project" value="InterPro"/>
</dbReference>
<feature type="signal peptide" evidence="1">
    <location>
        <begin position="1"/>
        <end position="22"/>
    </location>
</feature>
<dbReference type="InterPro" id="IPR012341">
    <property type="entry name" value="6hp_glycosidase-like_sf"/>
</dbReference>
<dbReference type="Proteomes" id="UP000267798">
    <property type="component" value="Unassembled WGS sequence"/>
</dbReference>
<evidence type="ECO:0000313" key="3">
    <source>
        <dbReference type="Proteomes" id="UP000267798"/>
    </source>
</evidence>
<feature type="chain" id="PRO_5017281571" description="Glycosyl hydrolase" evidence="1">
    <location>
        <begin position="23"/>
        <end position="371"/>
    </location>
</feature>
<dbReference type="InterPro" id="IPR008928">
    <property type="entry name" value="6-hairpin_glycosidase_sf"/>
</dbReference>
<dbReference type="Gene3D" id="1.50.10.10">
    <property type="match status" value="1"/>
</dbReference>
<evidence type="ECO:0000313" key="2">
    <source>
        <dbReference type="EMBL" id="RJX41202.1"/>
    </source>
</evidence>
<gene>
    <name evidence="2" type="ORF">D3P09_04230</name>
</gene>
<organism evidence="2 3">
    <name type="scientific">Paenibacillus pinisoli</name>
    <dbReference type="NCBI Taxonomy" id="1276110"/>
    <lineage>
        <taxon>Bacteria</taxon>
        <taxon>Bacillati</taxon>
        <taxon>Bacillota</taxon>
        <taxon>Bacilli</taxon>
        <taxon>Bacillales</taxon>
        <taxon>Paenibacillaceae</taxon>
        <taxon>Paenibacillus</taxon>
    </lineage>
</organism>
<dbReference type="AlphaFoldDB" id="A0A3A6PHA5"/>
<keyword evidence="1" id="KW-0732">Signal</keyword>
<protein>
    <recommendedName>
        <fullName evidence="4">Glycosyl hydrolase</fullName>
    </recommendedName>
</protein>
<evidence type="ECO:0008006" key="4">
    <source>
        <dbReference type="Google" id="ProtNLM"/>
    </source>
</evidence>
<name>A0A3A6PHA5_9BACL</name>